<dbReference type="PANTHER" id="PTHR35218:SF9">
    <property type="entry name" value="ENDONUCLEASE_EXONUCLEASE_PHOSPHATASE DOMAIN-CONTAINING PROTEIN"/>
    <property type="match status" value="1"/>
</dbReference>
<protein>
    <submittedName>
        <fullName evidence="1">Uncharacterized protein</fullName>
    </submittedName>
</protein>
<accession>A0A2P5XBR0</accession>
<proteinExistence type="predicted"/>
<evidence type="ECO:0000313" key="1">
    <source>
        <dbReference type="EMBL" id="PPS00757.1"/>
    </source>
</evidence>
<gene>
    <name evidence="1" type="ORF">GOBAR_AA19910</name>
</gene>
<dbReference type="OrthoDB" id="1729225at2759"/>
<dbReference type="EMBL" id="KZ665236">
    <property type="protein sequence ID" value="PPS00757.1"/>
    <property type="molecule type" value="Genomic_DNA"/>
</dbReference>
<sequence>MEGCLAVNAIGKSGGLAMMWKESIKVEIKNYSNNHIDCLIHLENDKVVHFKGYYGNGDPKKRQSSWDMLRKVGSSIKVIHQSSSNHDVIFLDIEGHKPKERTRDPRLNFDTMSTGLKRMKQRILSKMHGRTVLWISWKKLRIWVKTWVISSIINTKRCAFKLASNKIKAMRLKLGKLHENEEKYWAQRLRITWLKEDDRNTHFST</sequence>
<dbReference type="PANTHER" id="PTHR35218">
    <property type="entry name" value="RNASE H DOMAIN-CONTAINING PROTEIN"/>
    <property type="match status" value="1"/>
</dbReference>
<reference evidence="1 2" key="1">
    <citation type="submission" date="2015-01" db="EMBL/GenBank/DDBJ databases">
        <title>Genome of allotetraploid Gossypium barbadense reveals genomic plasticity and fiber elongation in cotton evolution.</title>
        <authorList>
            <person name="Chen X."/>
            <person name="Liu X."/>
            <person name="Zhao B."/>
            <person name="Zheng H."/>
            <person name="Hu Y."/>
            <person name="Lu G."/>
            <person name="Yang C."/>
            <person name="Chen J."/>
            <person name="Shan C."/>
            <person name="Zhang L."/>
            <person name="Zhou Y."/>
            <person name="Wang L."/>
            <person name="Guo W."/>
            <person name="Bai Y."/>
            <person name="Ruan J."/>
            <person name="Shangguan X."/>
            <person name="Mao Y."/>
            <person name="Jiang J."/>
            <person name="Zhu Y."/>
            <person name="Lei J."/>
            <person name="Kang H."/>
            <person name="Chen S."/>
            <person name="He X."/>
            <person name="Wang R."/>
            <person name="Wang Y."/>
            <person name="Chen J."/>
            <person name="Wang L."/>
            <person name="Yu S."/>
            <person name="Wang B."/>
            <person name="Wei J."/>
            <person name="Song S."/>
            <person name="Lu X."/>
            <person name="Gao Z."/>
            <person name="Gu W."/>
            <person name="Deng X."/>
            <person name="Ma D."/>
            <person name="Wang S."/>
            <person name="Liang W."/>
            <person name="Fang L."/>
            <person name="Cai C."/>
            <person name="Zhu X."/>
            <person name="Zhou B."/>
            <person name="Zhang Y."/>
            <person name="Chen Z."/>
            <person name="Xu S."/>
            <person name="Zhu R."/>
            <person name="Wang S."/>
            <person name="Zhang T."/>
            <person name="Zhao G."/>
        </authorList>
    </citation>
    <scope>NUCLEOTIDE SEQUENCE [LARGE SCALE GENOMIC DNA]</scope>
    <source>
        <strain evidence="2">cv. Xinhai21</strain>
        <tissue evidence="1">Leaf</tissue>
    </source>
</reference>
<name>A0A2P5XBR0_GOSBA</name>
<evidence type="ECO:0000313" key="2">
    <source>
        <dbReference type="Proteomes" id="UP000239757"/>
    </source>
</evidence>
<dbReference type="Proteomes" id="UP000239757">
    <property type="component" value="Unassembled WGS sequence"/>
</dbReference>
<organism evidence="1 2">
    <name type="scientific">Gossypium barbadense</name>
    <name type="common">Sea Island cotton</name>
    <name type="synonym">Hibiscus barbadensis</name>
    <dbReference type="NCBI Taxonomy" id="3634"/>
    <lineage>
        <taxon>Eukaryota</taxon>
        <taxon>Viridiplantae</taxon>
        <taxon>Streptophyta</taxon>
        <taxon>Embryophyta</taxon>
        <taxon>Tracheophyta</taxon>
        <taxon>Spermatophyta</taxon>
        <taxon>Magnoliopsida</taxon>
        <taxon>eudicotyledons</taxon>
        <taxon>Gunneridae</taxon>
        <taxon>Pentapetalae</taxon>
        <taxon>rosids</taxon>
        <taxon>malvids</taxon>
        <taxon>Malvales</taxon>
        <taxon>Malvaceae</taxon>
        <taxon>Malvoideae</taxon>
        <taxon>Gossypium</taxon>
    </lineage>
</organism>
<dbReference type="AlphaFoldDB" id="A0A2P5XBR0"/>